<gene>
    <name evidence="1" type="ORF">CTI12_AA348870</name>
</gene>
<keyword evidence="2" id="KW-1185">Reference proteome</keyword>
<organism evidence="1 2">
    <name type="scientific">Artemisia annua</name>
    <name type="common">Sweet wormwood</name>
    <dbReference type="NCBI Taxonomy" id="35608"/>
    <lineage>
        <taxon>Eukaryota</taxon>
        <taxon>Viridiplantae</taxon>
        <taxon>Streptophyta</taxon>
        <taxon>Embryophyta</taxon>
        <taxon>Tracheophyta</taxon>
        <taxon>Spermatophyta</taxon>
        <taxon>Magnoliopsida</taxon>
        <taxon>eudicotyledons</taxon>
        <taxon>Gunneridae</taxon>
        <taxon>Pentapetalae</taxon>
        <taxon>asterids</taxon>
        <taxon>campanulids</taxon>
        <taxon>Asterales</taxon>
        <taxon>Asteraceae</taxon>
        <taxon>Asteroideae</taxon>
        <taxon>Anthemideae</taxon>
        <taxon>Artemisiinae</taxon>
        <taxon>Artemisia</taxon>
    </lineage>
</organism>
<reference evidence="1 2" key="1">
    <citation type="journal article" date="2018" name="Mol. Plant">
        <title>The genome of Artemisia annua provides insight into the evolution of Asteraceae family and artemisinin biosynthesis.</title>
        <authorList>
            <person name="Shen Q."/>
            <person name="Zhang L."/>
            <person name="Liao Z."/>
            <person name="Wang S."/>
            <person name="Yan T."/>
            <person name="Shi P."/>
            <person name="Liu M."/>
            <person name="Fu X."/>
            <person name="Pan Q."/>
            <person name="Wang Y."/>
            <person name="Lv Z."/>
            <person name="Lu X."/>
            <person name="Zhang F."/>
            <person name="Jiang W."/>
            <person name="Ma Y."/>
            <person name="Chen M."/>
            <person name="Hao X."/>
            <person name="Li L."/>
            <person name="Tang Y."/>
            <person name="Lv G."/>
            <person name="Zhou Y."/>
            <person name="Sun X."/>
            <person name="Brodelius P.E."/>
            <person name="Rose J.K.C."/>
            <person name="Tang K."/>
        </authorList>
    </citation>
    <scope>NUCLEOTIDE SEQUENCE [LARGE SCALE GENOMIC DNA]</scope>
    <source>
        <strain evidence="2">cv. Huhao1</strain>
        <tissue evidence="1">Leaf</tissue>
    </source>
</reference>
<name>A0A2U1MRP9_ARTAN</name>
<proteinExistence type="predicted"/>
<sequence>MLWIDEGSMPTLWVGINALLFMILSKQAGWWRHIKAKCVGVAANPVDTNLSCVETSVDGEQLRLLDVRYEDKQIAAFGWKKPGDVANSTLVAPTWSPSGLLLTAGSGGREVKVFDMRYHEKQEPLSCDKTEHEGKVNWRH</sequence>
<dbReference type="Proteomes" id="UP000245207">
    <property type="component" value="Unassembled WGS sequence"/>
</dbReference>
<dbReference type="STRING" id="35608.A0A2U1MRP9"/>
<evidence type="ECO:0000313" key="2">
    <source>
        <dbReference type="Proteomes" id="UP000245207"/>
    </source>
</evidence>
<dbReference type="AlphaFoldDB" id="A0A2U1MRP9"/>
<dbReference type="EMBL" id="PKPP01004526">
    <property type="protein sequence ID" value="PWA63938.1"/>
    <property type="molecule type" value="Genomic_DNA"/>
</dbReference>
<accession>A0A2U1MRP9</accession>
<dbReference type="PANTHER" id="PTHR47232">
    <property type="entry name" value="TRANSDUCIN FAMILY PROTEIN / WD-40 REPEAT FAMILY PROTEIN"/>
    <property type="match status" value="1"/>
</dbReference>
<comment type="caution">
    <text evidence="1">The sequence shown here is derived from an EMBL/GenBank/DDBJ whole genome shotgun (WGS) entry which is preliminary data.</text>
</comment>
<dbReference type="GO" id="GO:1990904">
    <property type="term" value="C:ribonucleoprotein complex"/>
    <property type="evidence" value="ECO:0007669"/>
    <property type="project" value="UniProtKB-KW"/>
</dbReference>
<evidence type="ECO:0000313" key="1">
    <source>
        <dbReference type="EMBL" id="PWA63938.1"/>
    </source>
</evidence>
<keyword evidence="1" id="KW-0687">Ribonucleoprotein</keyword>
<protein>
    <submittedName>
        <fullName evidence="1">U5 small nuclear ribonucleoprotein 40 kDa protein</fullName>
    </submittedName>
</protein>
<dbReference type="PANTHER" id="PTHR47232:SF1">
    <property type="entry name" value="TRANSDUCIN FAMILY PROTEIN _ WD-40 REPEAT FAMILY PROTEIN"/>
    <property type="match status" value="1"/>
</dbReference>